<feature type="compositionally biased region" description="Pro residues" evidence="1">
    <location>
        <begin position="1"/>
        <end position="12"/>
    </location>
</feature>
<feature type="region of interest" description="Disordered" evidence="1">
    <location>
        <begin position="1"/>
        <end position="57"/>
    </location>
</feature>
<proteinExistence type="predicted"/>
<sequence>MNPRMQEPPKPEGPTDDDFSQPPNPGDPGPEQPKPSAPVDPAEDPRIPHPGEIPRGI</sequence>
<evidence type="ECO:0000313" key="3">
    <source>
        <dbReference type="Proteomes" id="UP000295781"/>
    </source>
</evidence>
<evidence type="ECO:0000256" key="1">
    <source>
        <dbReference type="SAM" id="MobiDB-lite"/>
    </source>
</evidence>
<name>A0A4P2QCW3_SORCE</name>
<dbReference type="Proteomes" id="UP000295781">
    <property type="component" value="Chromosome"/>
</dbReference>
<gene>
    <name evidence="2" type="ORF">SOCEGT47_077790</name>
</gene>
<dbReference type="AlphaFoldDB" id="A0A4P2QCW3"/>
<protein>
    <submittedName>
        <fullName evidence="2">Uncharacterized protein</fullName>
    </submittedName>
</protein>
<evidence type="ECO:0000313" key="2">
    <source>
        <dbReference type="EMBL" id="AUX27198.1"/>
    </source>
</evidence>
<accession>A0A4P2QCW3</accession>
<dbReference type="EMBL" id="CP012670">
    <property type="protein sequence ID" value="AUX27198.1"/>
    <property type="molecule type" value="Genomic_DNA"/>
</dbReference>
<reference evidence="2 3" key="1">
    <citation type="submission" date="2015-09" db="EMBL/GenBank/DDBJ databases">
        <title>Sorangium comparison.</title>
        <authorList>
            <person name="Zaburannyi N."/>
            <person name="Bunk B."/>
            <person name="Overmann J."/>
            <person name="Mueller R."/>
        </authorList>
    </citation>
    <scope>NUCLEOTIDE SEQUENCE [LARGE SCALE GENOMIC DNA]</scope>
    <source>
        <strain evidence="2 3">So ceGT47</strain>
    </source>
</reference>
<organism evidence="2 3">
    <name type="scientific">Sorangium cellulosum</name>
    <name type="common">Polyangium cellulosum</name>
    <dbReference type="NCBI Taxonomy" id="56"/>
    <lineage>
        <taxon>Bacteria</taxon>
        <taxon>Pseudomonadati</taxon>
        <taxon>Myxococcota</taxon>
        <taxon>Polyangia</taxon>
        <taxon>Polyangiales</taxon>
        <taxon>Polyangiaceae</taxon>
        <taxon>Sorangium</taxon>
    </lineage>
</organism>
<feature type="compositionally biased region" description="Pro residues" evidence="1">
    <location>
        <begin position="22"/>
        <end position="38"/>
    </location>
</feature>